<comment type="caution">
    <text evidence="3">The sequence shown here is derived from an EMBL/GenBank/DDBJ whole genome shotgun (WGS) entry which is preliminary data.</text>
</comment>
<evidence type="ECO:0000256" key="1">
    <source>
        <dbReference type="ARBA" id="ARBA00008164"/>
    </source>
</evidence>
<evidence type="ECO:0000259" key="2">
    <source>
        <dbReference type="Pfam" id="PF01145"/>
    </source>
</evidence>
<proteinExistence type="inferred from homology"/>
<dbReference type="AlphaFoldDB" id="A0A1Y2BP52"/>
<dbReference type="EMBL" id="MCGO01000055">
    <property type="protein sequence ID" value="ORY36533.1"/>
    <property type="molecule type" value="Genomic_DNA"/>
</dbReference>
<dbReference type="Gene3D" id="6.10.250.2090">
    <property type="match status" value="1"/>
</dbReference>
<dbReference type="Gene3D" id="3.30.479.30">
    <property type="entry name" value="Band 7 domain"/>
    <property type="match status" value="1"/>
</dbReference>
<dbReference type="OrthoDB" id="2105077at2759"/>
<dbReference type="InterPro" id="IPR036013">
    <property type="entry name" value="Band_7/SPFH_dom_sf"/>
</dbReference>
<protein>
    <recommendedName>
        <fullName evidence="2">Band 7 domain-containing protein</fullName>
    </recommendedName>
</protein>
<gene>
    <name evidence="3" type="ORF">BCR33DRAFT_722035</name>
</gene>
<dbReference type="InterPro" id="IPR043202">
    <property type="entry name" value="Band-7_stomatin-like"/>
</dbReference>
<dbReference type="PANTHER" id="PTHR10264:SF19">
    <property type="entry name" value="AT06885P-RELATED"/>
    <property type="match status" value="1"/>
</dbReference>
<name>A0A1Y2BP52_9FUNG</name>
<accession>A0A1Y2BP52</accession>
<organism evidence="3 4">
    <name type="scientific">Rhizoclosmatium globosum</name>
    <dbReference type="NCBI Taxonomy" id="329046"/>
    <lineage>
        <taxon>Eukaryota</taxon>
        <taxon>Fungi</taxon>
        <taxon>Fungi incertae sedis</taxon>
        <taxon>Chytridiomycota</taxon>
        <taxon>Chytridiomycota incertae sedis</taxon>
        <taxon>Chytridiomycetes</taxon>
        <taxon>Chytridiales</taxon>
        <taxon>Chytriomycetaceae</taxon>
        <taxon>Rhizoclosmatium</taxon>
    </lineage>
</organism>
<keyword evidence="4" id="KW-1185">Reference proteome</keyword>
<dbReference type="STRING" id="329046.A0A1Y2BP52"/>
<dbReference type="Proteomes" id="UP000193642">
    <property type="component" value="Unassembled WGS sequence"/>
</dbReference>
<dbReference type="InterPro" id="IPR001107">
    <property type="entry name" value="Band_7"/>
</dbReference>
<comment type="similarity">
    <text evidence="1">Belongs to the band 7/mec-2 family.</text>
</comment>
<evidence type="ECO:0000313" key="3">
    <source>
        <dbReference type="EMBL" id="ORY36533.1"/>
    </source>
</evidence>
<dbReference type="PANTHER" id="PTHR10264">
    <property type="entry name" value="BAND 7 PROTEIN-RELATED"/>
    <property type="match status" value="1"/>
</dbReference>
<dbReference type="SUPFAM" id="SSF117892">
    <property type="entry name" value="Band 7/SPFH domain"/>
    <property type="match status" value="1"/>
</dbReference>
<dbReference type="GO" id="GO:0005886">
    <property type="term" value="C:plasma membrane"/>
    <property type="evidence" value="ECO:0007669"/>
    <property type="project" value="InterPro"/>
</dbReference>
<evidence type="ECO:0000313" key="4">
    <source>
        <dbReference type="Proteomes" id="UP000193642"/>
    </source>
</evidence>
<sequence>MTKDNVNVIIDSVIFWEVIDPYTATFLVSNVRAALIERTQTTLRHIMGTKTLQQTRSWGVKIESMLIKDLQFSKELQETLSAGAKQKRIGESKIILAKAEVESAKLMREAADILNAPAAMQIRYLETLTAMSRNSGNKTVFMPMTQNGGVGLSMSKAAVLEHMGGGK</sequence>
<dbReference type="Pfam" id="PF01145">
    <property type="entry name" value="Band_7"/>
    <property type="match status" value="1"/>
</dbReference>
<feature type="domain" description="Band 7" evidence="2">
    <location>
        <begin position="1"/>
        <end position="55"/>
    </location>
</feature>
<reference evidence="3 4" key="1">
    <citation type="submission" date="2016-07" db="EMBL/GenBank/DDBJ databases">
        <title>Pervasive Adenine N6-methylation of Active Genes in Fungi.</title>
        <authorList>
            <consortium name="DOE Joint Genome Institute"/>
            <person name="Mondo S.J."/>
            <person name="Dannebaum R.O."/>
            <person name="Kuo R.C."/>
            <person name="Labutti K."/>
            <person name="Haridas S."/>
            <person name="Kuo A."/>
            <person name="Salamov A."/>
            <person name="Ahrendt S.R."/>
            <person name="Lipzen A."/>
            <person name="Sullivan W."/>
            <person name="Andreopoulos W.B."/>
            <person name="Clum A."/>
            <person name="Lindquist E."/>
            <person name="Daum C."/>
            <person name="Ramamoorthy G.K."/>
            <person name="Gryganskyi A."/>
            <person name="Culley D."/>
            <person name="Magnuson J.K."/>
            <person name="James T.Y."/>
            <person name="O'Malley M.A."/>
            <person name="Stajich J.E."/>
            <person name="Spatafora J.W."/>
            <person name="Visel A."/>
            <person name="Grigoriev I.V."/>
        </authorList>
    </citation>
    <scope>NUCLEOTIDE SEQUENCE [LARGE SCALE GENOMIC DNA]</scope>
    <source>
        <strain evidence="3 4">JEL800</strain>
    </source>
</reference>